<comment type="caution">
    <text evidence="10">The sequence shown here is derived from an EMBL/GenBank/DDBJ whole genome shotgun (WGS) entry which is preliminary data.</text>
</comment>
<sequence length="854" mass="97499">MEKKNWLIFETTTIGEKYLEDFFRFEPLTAKMLVNRGVYHPRAVRRFLWGSINDTYSPFLLKDLEKAVKLILAGRDTEKFLIYGDYDADGLTSTALLYDFLKKRGFDVSWYIPNRLDEGYGLHLPPLLKALEDGRSFIITVDCGITAVDEVRAIREKGAKVVITDHHEPQERVPEAEAVINPKQKECPYPFKGLAGVGVALKLILALAITLGEREEEILEQYLDLFTVGTIADIVPLVGENRIYIMEGLKRLASTQRPGLKALKDVAQLNREELTTRDVGFILSPRLNAAGRLKDPSLAFKLLVEENYERALALAYRLQEENVNRQEIEAEILKAAVEKIEQEVDLDREKILVIGGDGWHPGVIGIVASKLMEKYYRPVILISFDGEEGKGSGRSVFGFNLFEALKAVKEYLTHFGGHERAVGVGVLKSKFWEFKEALLAYAEKYLPDELLLPKIEIESIVSEKVLSLKSSEEIALFAPFGEQNPEPLFLIKGGQVRGAQAVGKNGNHLKFNVKINREIFSSIAFTKGDYLEFLYEQSAVDLAFIPKPNSFNGKTELQLNVKEIAPGEGRIFKVKKIKEKELISLEEELMLKSKPFCYKFVNHPEKVNFAKKFLKLNPREFSLKSLVGQRKTLMVTANPAEMYGQALEFRSYGLKLLPFCPDLNESLKEKAVKDFWQLGILLTCEQYLKEALKFTFDLIIFSVPPLLLATTISLLENYPGDLVFLATKEDLKLLYERLSRLLPNRERVAKVYQAIRSRQVYGNPFVLAEREVYLNAFEEEMKVKDDYLLLISVLKVLAEVNLIKLWEEDGKKWVFLFPPPQDKINLETSSTFTRAKEYEQNLREYFNAFYPDVL</sequence>
<dbReference type="STRING" id="870242.cpu_02470"/>
<evidence type="ECO:0000256" key="2">
    <source>
        <dbReference type="ARBA" id="ARBA00019841"/>
    </source>
</evidence>
<evidence type="ECO:0000313" key="10">
    <source>
        <dbReference type="EMBL" id="GAV21737.1"/>
    </source>
</evidence>
<dbReference type="Gene3D" id="3.10.310.30">
    <property type="match status" value="1"/>
</dbReference>
<keyword evidence="5 10" id="KW-0269">Exonuclease</keyword>
<feature type="coiled-coil region" evidence="6">
    <location>
        <begin position="316"/>
        <end position="350"/>
    </location>
</feature>
<proteinExistence type="inferred from homology"/>
<keyword evidence="11" id="KW-1185">Reference proteome</keyword>
<dbReference type="GO" id="GO:0008409">
    <property type="term" value="F:5'-3' exonuclease activity"/>
    <property type="evidence" value="ECO:0007669"/>
    <property type="project" value="InterPro"/>
</dbReference>
<dbReference type="SUPFAM" id="SSF64182">
    <property type="entry name" value="DHH phosphoesterases"/>
    <property type="match status" value="1"/>
</dbReference>
<feature type="domain" description="DHHA1" evidence="8">
    <location>
        <begin position="350"/>
        <end position="442"/>
    </location>
</feature>
<name>A0A1L8CS66_9THEO</name>
<evidence type="ECO:0000259" key="9">
    <source>
        <dbReference type="Pfam" id="PF17768"/>
    </source>
</evidence>
<keyword evidence="6" id="KW-0175">Coiled coil</keyword>
<comment type="similarity">
    <text evidence="1">Belongs to the RecJ family.</text>
</comment>
<evidence type="ECO:0000259" key="8">
    <source>
        <dbReference type="Pfam" id="PF02272"/>
    </source>
</evidence>
<dbReference type="GO" id="GO:0006281">
    <property type="term" value="P:DNA repair"/>
    <property type="evidence" value="ECO:0007669"/>
    <property type="project" value="InterPro"/>
</dbReference>
<dbReference type="InterPro" id="IPR003156">
    <property type="entry name" value="DHHA1_dom"/>
</dbReference>
<reference evidence="11" key="1">
    <citation type="submission" date="2016-12" db="EMBL/GenBank/DDBJ databases">
        <title>Draft Genome Sequences od Carboxydothermus pertinax and islandicus, Hydrogenogenic Carboxydotrophic Bacteria.</title>
        <authorList>
            <person name="Fukuyama Y."/>
            <person name="Ohmae K."/>
            <person name="Yoneda Y."/>
            <person name="Yoshida T."/>
            <person name="Sako Y."/>
        </authorList>
    </citation>
    <scope>NUCLEOTIDE SEQUENCE [LARGE SCALE GENOMIC DNA]</scope>
    <source>
        <strain evidence="11">Ug1</strain>
    </source>
</reference>
<evidence type="ECO:0000256" key="4">
    <source>
        <dbReference type="ARBA" id="ARBA00022801"/>
    </source>
</evidence>
<dbReference type="NCBIfam" id="TIGR00644">
    <property type="entry name" value="recJ"/>
    <property type="match status" value="1"/>
</dbReference>
<evidence type="ECO:0000256" key="6">
    <source>
        <dbReference type="SAM" id="Coils"/>
    </source>
</evidence>
<evidence type="ECO:0000256" key="1">
    <source>
        <dbReference type="ARBA" id="ARBA00005915"/>
    </source>
</evidence>
<evidence type="ECO:0000313" key="11">
    <source>
        <dbReference type="Proteomes" id="UP000187485"/>
    </source>
</evidence>
<dbReference type="PANTHER" id="PTHR30255:SF2">
    <property type="entry name" value="SINGLE-STRANDED-DNA-SPECIFIC EXONUCLEASE RECJ"/>
    <property type="match status" value="1"/>
</dbReference>
<dbReference type="InterPro" id="IPR004610">
    <property type="entry name" value="RecJ"/>
</dbReference>
<dbReference type="InterPro" id="IPR038763">
    <property type="entry name" value="DHH_sf"/>
</dbReference>
<evidence type="ECO:0000256" key="3">
    <source>
        <dbReference type="ARBA" id="ARBA00022722"/>
    </source>
</evidence>
<dbReference type="Pfam" id="PF01368">
    <property type="entry name" value="DHH"/>
    <property type="match status" value="1"/>
</dbReference>
<dbReference type="GO" id="GO:0003676">
    <property type="term" value="F:nucleic acid binding"/>
    <property type="evidence" value="ECO:0007669"/>
    <property type="project" value="InterPro"/>
</dbReference>
<dbReference type="InterPro" id="IPR001667">
    <property type="entry name" value="DDH_dom"/>
</dbReference>
<dbReference type="GO" id="GO:0006310">
    <property type="term" value="P:DNA recombination"/>
    <property type="evidence" value="ECO:0007669"/>
    <property type="project" value="InterPro"/>
</dbReference>
<dbReference type="PANTHER" id="PTHR30255">
    <property type="entry name" value="SINGLE-STRANDED-DNA-SPECIFIC EXONUCLEASE RECJ"/>
    <property type="match status" value="1"/>
</dbReference>
<keyword evidence="3" id="KW-0540">Nuclease</keyword>
<dbReference type="Pfam" id="PF02272">
    <property type="entry name" value="DHHA1"/>
    <property type="match status" value="1"/>
</dbReference>
<organism evidence="10 11">
    <name type="scientific">Carboxydothermus pertinax</name>
    <dbReference type="NCBI Taxonomy" id="870242"/>
    <lineage>
        <taxon>Bacteria</taxon>
        <taxon>Bacillati</taxon>
        <taxon>Bacillota</taxon>
        <taxon>Clostridia</taxon>
        <taxon>Thermoanaerobacterales</taxon>
        <taxon>Thermoanaerobacteraceae</taxon>
        <taxon>Carboxydothermus</taxon>
    </lineage>
</organism>
<dbReference type="Pfam" id="PF17768">
    <property type="entry name" value="RecJ_OB"/>
    <property type="match status" value="1"/>
</dbReference>
<accession>A0A1L8CS66</accession>
<dbReference type="EMBL" id="BDJK01000004">
    <property type="protein sequence ID" value="GAV21737.1"/>
    <property type="molecule type" value="Genomic_DNA"/>
</dbReference>
<dbReference type="Gene3D" id="3.90.1640.30">
    <property type="match status" value="1"/>
</dbReference>
<dbReference type="RefSeq" id="WP_075858190.1">
    <property type="nucleotide sequence ID" value="NZ_BDJK01000004.1"/>
</dbReference>
<evidence type="ECO:0000259" key="7">
    <source>
        <dbReference type="Pfam" id="PF01368"/>
    </source>
</evidence>
<evidence type="ECO:0000256" key="5">
    <source>
        <dbReference type="ARBA" id="ARBA00022839"/>
    </source>
</evidence>
<feature type="domain" description="RecJ OB" evidence="9">
    <location>
        <begin position="461"/>
        <end position="562"/>
    </location>
</feature>
<gene>
    <name evidence="10" type="ORF">cpu_02470</name>
</gene>
<dbReference type="InterPro" id="IPR041122">
    <property type="entry name" value="RecJ_OB"/>
</dbReference>
<protein>
    <recommendedName>
        <fullName evidence="2">Single-stranded-DNA-specific exonuclease RecJ</fullName>
    </recommendedName>
</protein>
<dbReference type="AlphaFoldDB" id="A0A1L8CS66"/>
<dbReference type="OrthoDB" id="9809852at2"/>
<dbReference type="InterPro" id="IPR051673">
    <property type="entry name" value="SSDNA_exonuclease_RecJ"/>
</dbReference>
<dbReference type="Proteomes" id="UP000187485">
    <property type="component" value="Unassembled WGS sequence"/>
</dbReference>
<feature type="domain" description="DDH" evidence="7">
    <location>
        <begin position="79"/>
        <end position="230"/>
    </location>
</feature>
<keyword evidence="4" id="KW-0378">Hydrolase</keyword>